<comment type="caution">
    <text evidence="2">The sequence shown here is derived from an EMBL/GenBank/DDBJ whole genome shotgun (WGS) entry which is preliminary data.</text>
</comment>
<protein>
    <submittedName>
        <fullName evidence="2">Type IX secretion system membrane protein PorP/SprF</fullName>
    </submittedName>
</protein>
<accession>A0A937AET2</accession>
<evidence type="ECO:0000256" key="1">
    <source>
        <dbReference type="SAM" id="SignalP"/>
    </source>
</evidence>
<dbReference type="AlphaFoldDB" id="A0A937AET2"/>
<reference evidence="2" key="1">
    <citation type="submission" date="2021-01" db="EMBL/GenBank/DDBJ databases">
        <title>Marivirga sp. nov., isolated from intertidal surface sediments.</title>
        <authorList>
            <person name="Zhang M."/>
        </authorList>
    </citation>
    <scope>NUCLEOTIDE SEQUENCE</scope>
    <source>
        <strain evidence="2">SM1354</strain>
    </source>
</reference>
<proteinExistence type="predicted"/>
<feature type="signal peptide" evidence="1">
    <location>
        <begin position="1"/>
        <end position="21"/>
    </location>
</feature>
<feature type="chain" id="PRO_5037550949" evidence="1">
    <location>
        <begin position="22"/>
        <end position="320"/>
    </location>
</feature>
<dbReference type="Pfam" id="PF11751">
    <property type="entry name" value="PorP_SprF"/>
    <property type="match status" value="1"/>
</dbReference>
<gene>
    <name evidence="2" type="ORF">JKP34_03435</name>
</gene>
<dbReference type="Proteomes" id="UP000642920">
    <property type="component" value="Unassembled WGS sequence"/>
</dbReference>
<dbReference type="EMBL" id="JAERQG010000001">
    <property type="protein sequence ID" value="MBL0764289.1"/>
    <property type="molecule type" value="Genomic_DNA"/>
</dbReference>
<keyword evidence="3" id="KW-1185">Reference proteome</keyword>
<dbReference type="RefSeq" id="WP_201917733.1">
    <property type="nucleotide sequence ID" value="NZ_JAERQG010000001.1"/>
</dbReference>
<evidence type="ECO:0000313" key="2">
    <source>
        <dbReference type="EMBL" id="MBL0764289.1"/>
    </source>
</evidence>
<name>A0A937AET2_9BACT</name>
<organism evidence="2 3">
    <name type="scientific">Marivirga atlantica</name>
    <dbReference type="NCBI Taxonomy" id="1548457"/>
    <lineage>
        <taxon>Bacteria</taxon>
        <taxon>Pseudomonadati</taxon>
        <taxon>Bacteroidota</taxon>
        <taxon>Cytophagia</taxon>
        <taxon>Cytophagales</taxon>
        <taxon>Marivirgaceae</taxon>
        <taxon>Marivirga</taxon>
    </lineage>
</organism>
<dbReference type="InterPro" id="IPR019861">
    <property type="entry name" value="PorP/SprF_Bacteroidetes"/>
</dbReference>
<sequence>MKHSLKLIAILLLLSIGELSAQVDAQFSHYMFNNVYNNPAYSGVEGYTKLNLFHRSQWVGYSPTSNSALRGAPETQLFTLTSPVMRFNAGFGFYVMSDKIGAQNFTQIQASAAYHLGIKDTKVSIGLRAGTITQTVDKGAYVPIESDDPTILASTSTQTRPDFSLGVNFQHEDFYIGAAFNHMIEAQFDFGADAVRNRYPREVLLTAGYTFPLTYDVSITPNMFVKSTEFTSYTFSVGAIAEYKEKIWGGLSFRQQDAATLLLGYSFFKENSLRFGYAFDYTIIAQDAKSATSHEVMISYRLPAISTSGKKVVRTPRFRH</sequence>
<dbReference type="NCBIfam" id="TIGR03519">
    <property type="entry name" value="T9SS_PorP_fam"/>
    <property type="match status" value="1"/>
</dbReference>
<evidence type="ECO:0000313" key="3">
    <source>
        <dbReference type="Proteomes" id="UP000642920"/>
    </source>
</evidence>
<keyword evidence="1" id="KW-0732">Signal</keyword>